<dbReference type="OrthoDB" id="8450344at2"/>
<gene>
    <name evidence="2" type="ordered locus">Hden_0170</name>
    <name evidence="3" type="ordered locus">Hden_1589</name>
</gene>
<evidence type="ECO:0000256" key="1">
    <source>
        <dbReference type="SAM" id="MobiDB-lite"/>
    </source>
</evidence>
<evidence type="ECO:0000313" key="2">
    <source>
        <dbReference type="EMBL" id="ADJ21997.1"/>
    </source>
</evidence>
<dbReference type="STRING" id="582899.Hden_0170"/>
<dbReference type="EMBL" id="CP002083">
    <property type="protein sequence ID" value="ADJ23397.1"/>
    <property type="molecule type" value="Genomic_DNA"/>
</dbReference>
<evidence type="ECO:0000313" key="3">
    <source>
        <dbReference type="EMBL" id="ADJ23397.1"/>
    </source>
</evidence>
<dbReference type="eggNOG" id="ENOG50333GI">
    <property type="taxonomic scope" value="Bacteria"/>
</dbReference>
<reference evidence="4" key="2">
    <citation type="journal article" date="2011" name="J. Bacteriol.">
        <title>Genome sequences of eight morphologically diverse alphaproteobacteria.</title>
        <authorList>
            <consortium name="US DOE Joint Genome Institute"/>
            <person name="Brown P.J."/>
            <person name="Kysela D.T."/>
            <person name="Buechlein A."/>
            <person name="Hemmerich C."/>
            <person name="Brun Y.V."/>
        </authorList>
    </citation>
    <scope>NUCLEOTIDE SEQUENCE [LARGE SCALE GENOMIC DNA]</scope>
    <source>
        <strain evidence="4">ATCC 51888 / DSM 1869 / NCIB 11706 / TK 0415</strain>
    </source>
</reference>
<accession>D8JQ76</accession>
<feature type="region of interest" description="Disordered" evidence="1">
    <location>
        <begin position="33"/>
        <end position="58"/>
    </location>
</feature>
<feature type="region of interest" description="Disordered" evidence="1">
    <location>
        <begin position="1"/>
        <end position="20"/>
    </location>
</feature>
<dbReference type="RefSeq" id="WP_013214216.1">
    <property type="nucleotide sequence ID" value="NC_014313.1"/>
</dbReference>
<dbReference type="KEGG" id="hdn:Hden_0170"/>
<proteinExistence type="predicted"/>
<dbReference type="Proteomes" id="UP000002033">
    <property type="component" value="Chromosome"/>
</dbReference>
<organism evidence="2 4">
    <name type="scientific">Hyphomicrobium denitrificans (strain ATCC 51888 / DSM 1869 / NCIMB 11706 / TK 0415)</name>
    <dbReference type="NCBI Taxonomy" id="582899"/>
    <lineage>
        <taxon>Bacteria</taxon>
        <taxon>Pseudomonadati</taxon>
        <taxon>Pseudomonadota</taxon>
        <taxon>Alphaproteobacteria</taxon>
        <taxon>Hyphomicrobiales</taxon>
        <taxon>Hyphomicrobiaceae</taxon>
        <taxon>Hyphomicrobium</taxon>
    </lineage>
</organism>
<keyword evidence="4" id="KW-1185">Reference proteome</keyword>
<dbReference type="AlphaFoldDB" id="D8JQ76"/>
<reference evidence="2" key="1">
    <citation type="submission" date="2010-06" db="EMBL/GenBank/DDBJ databases">
        <title>Complete sequence of Hyphomicrobium denitrificans ATCC 51888.</title>
        <authorList>
            <consortium name="US DOE Joint Genome Institute"/>
            <person name="Lucas S."/>
            <person name="Copeland A."/>
            <person name="Lapidus A."/>
            <person name="Cheng J.-F."/>
            <person name="Bruce D."/>
            <person name="Goodwin L."/>
            <person name="Pitluck S."/>
            <person name="Held B."/>
            <person name="Detter J.C."/>
            <person name="Han C."/>
            <person name="Tapia R."/>
            <person name="Land M."/>
            <person name="Hauser L."/>
            <person name="Kyrpides N."/>
            <person name="Ivanova N."/>
            <person name="Brown P.J.B."/>
            <person name="Brun Y.V."/>
            <person name="Woyke T."/>
        </authorList>
    </citation>
    <scope>NUCLEOTIDE SEQUENCE</scope>
    <source>
        <strain evidence="2">ATCC 51888</strain>
    </source>
</reference>
<protein>
    <submittedName>
        <fullName evidence="2">Uncharacterized protein</fullName>
    </submittedName>
</protein>
<evidence type="ECO:0000313" key="4">
    <source>
        <dbReference type="Proteomes" id="UP000002033"/>
    </source>
</evidence>
<dbReference type="HOGENOM" id="CLU_394216_0_0_5"/>
<dbReference type="KEGG" id="hdn:Hden_1589"/>
<dbReference type="EMBL" id="CP002083">
    <property type="protein sequence ID" value="ADJ21997.1"/>
    <property type="molecule type" value="Genomic_DNA"/>
</dbReference>
<name>D8JQ76_HYPDA</name>
<sequence>MATFHVSGPDGAQYEVNAPDNASDADIMAYVQKSAVPDPKTPAAQPEQPQRSDLDKRMDERVAKEAAGGFAPHASPAQYLPFGSWLDEASAGIDAGLNKVSGGRIGAPYDEAKAYQDARQRYIDNNASGLEKGAAMVGGVVASAPFGAARVFRGTTLLPEIGNAALTGAGYGALYGGGEGEGENRVLNAVKGAAIGGTVGGVAPVVARGIGNAVSYATNRGATLPPALQPFERGAVNRVADDIASSGLTPQRYAQEAQELGPQGMLLDMGEDLRGSAETLANTHGPQLPIVRGELNARRADAPDRIRAGVDRALGPERNLGQFVEAVNTGARQAAQPHYEQFHNTSIPITPEIQNVLDSIPASAFNRAQTLARADGYRQQFRLRPVNDPMQAMTGVQRTAPEAVPTGLEYDYLKRAVDDLARSAERGSNEARIYGNLARQLRTTVDTHLNAADPTQSSWARGRAIAGDGLEGREAAELGSTVFTSKRDPNIVADELSNLSQAGQTMYRHGARNNLRQIMGRAATNFGTNGDATARRALNSEFARQNVAQIAGGRNANHLARMVDAENRMAESFNEIMRNSATARRQAGQSRLPVGAGAPVNTEAPRSTGELVFAIARRGVNALMNNALGERAGRIMADQARILTARGIDRDTYVNALIQLANHRQTTAAQRDTIIRILNAVGQNTRQPLIESQTSAQAN</sequence>